<dbReference type="PANTHER" id="PTHR24347">
    <property type="entry name" value="SERINE/THREONINE-PROTEIN KINASE"/>
    <property type="match status" value="1"/>
</dbReference>
<evidence type="ECO:0000256" key="1">
    <source>
        <dbReference type="ARBA" id="ARBA00022741"/>
    </source>
</evidence>
<dbReference type="SMART" id="SM00220">
    <property type="entry name" value="S_TKc"/>
    <property type="match status" value="2"/>
</dbReference>
<dbReference type="EMBL" id="CAKOGP040001112">
    <property type="protein sequence ID" value="CAJ1943006.1"/>
    <property type="molecule type" value="Genomic_DNA"/>
</dbReference>
<reference evidence="5" key="1">
    <citation type="submission" date="2023-08" db="EMBL/GenBank/DDBJ databases">
        <authorList>
            <person name="Audoor S."/>
            <person name="Bilcke G."/>
        </authorList>
    </citation>
    <scope>NUCLEOTIDE SEQUENCE</scope>
</reference>
<dbReference type="Proteomes" id="UP001295423">
    <property type="component" value="Unassembled WGS sequence"/>
</dbReference>
<evidence type="ECO:0000313" key="6">
    <source>
        <dbReference type="Proteomes" id="UP001295423"/>
    </source>
</evidence>
<feature type="region of interest" description="Disordered" evidence="3">
    <location>
        <begin position="668"/>
        <end position="698"/>
    </location>
</feature>
<protein>
    <recommendedName>
        <fullName evidence="4">Protein kinase domain-containing protein</fullName>
    </recommendedName>
</protein>
<feature type="domain" description="Protein kinase" evidence="4">
    <location>
        <begin position="32"/>
        <end position="294"/>
    </location>
</feature>
<feature type="compositionally biased region" description="Acidic residues" evidence="3">
    <location>
        <begin position="687"/>
        <end position="698"/>
    </location>
</feature>
<evidence type="ECO:0000256" key="3">
    <source>
        <dbReference type="SAM" id="MobiDB-lite"/>
    </source>
</evidence>
<gene>
    <name evidence="5" type="ORF">CYCCA115_LOCUS8230</name>
</gene>
<dbReference type="InterPro" id="IPR008271">
    <property type="entry name" value="Ser/Thr_kinase_AS"/>
</dbReference>
<dbReference type="CDD" id="cd05117">
    <property type="entry name" value="STKc_CAMK"/>
    <property type="match status" value="2"/>
</dbReference>
<dbReference type="GO" id="GO:0004672">
    <property type="term" value="F:protein kinase activity"/>
    <property type="evidence" value="ECO:0007669"/>
    <property type="project" value="InterPro"/>
</dbReference>
<dbReference type="Gene3D" id="1.10.510.10">
    <property type="entry name" value="Transferase(Phosphotransferase) domain 1"/>
    <property type="match status" value="2"/>
</dbReference>
<sequence>MAEAADGDTITDIETTLDVTHLDAEGTFESKYDKKDEIARGAYGVVYTAHPKDDPQKYYAVKVVDKSKMKKQKDIDAVFREAGFLKELRLLPNVIPFIDFFAEEQFLYVVLSYARGGDLFRRLTERRKFTEKDARDIGLVLFQTLNVMHNKHKIVHRDLKPENLLLESRRSDTVYLADFGFANKVPEHGLKTRCGTPAFVAPEILLGRAYHQPVDMWSIGCILFFMLGGYPPFHMKEEKNLKFMFRKIRAGDFAFHESQWKSVSPAAKRLIARLLVVNPDHRCTAEKALESEWIKLNADDLAMNNLSASLTSLKKMTGRTSWRGAISAVKFAKTAGFWNSENVTFSRQAKVDDDMVDEVMNTPSKLTFDEKYKVKRKIRKGSCATVYECLHKGTGEKFAVKIIKRSKLQKTGDEFILNEVAIMQSLSPYGEHIVQLLDFYEEEEFFYLVMDFMGGGDVFDRVLEIGKYSESDARKLTTSLLKGVHCMHTSEVAHRDLKPQNLLLSSKENHTEVKIIDFGFSRRVHTPQSLTSRCGTPHYVAPEILKNIPHDESSDIWSVGVIVFLILVGYLPIMKETQSELFQEIRTGNWKFQEEDWEHISQEAKDFVSKCLNVDPEQRWTVEEALESPWINADADDQSIASAISTSMQTLRQRRSALRMHTTPVIWEDEEGGDNPINSVMNAHDSDIEEEDEDAEEE</sequence>
<organism evidence="5 6">
    <name type="scientific">Cylindrotheca closterium</name>
    <dbReference type="NCBI Taxonomy" id="2856"/>
    <lineage>
        <taxon>Eukaryota</taxon>
        <taxon>Sar</taxon>
        <taxon>Stramenopiles</taxon>
        <taxon>Ochrophyta</taxon>
        <taxon>Bacillariophyta</taxon>
        <taxon>Bacillariophyceae</taxon>
        <taxon>Bacillariophycidae</taxon>
        <taxon>Bacillariales</taxon>
        <taxon>Bacillariaceae</taxon>
        <taxon>Cylindrotheca</taxon>
    </lineage>
</organism>
<dbReference type="PROSITE" id="PS00108">
    <property type="entry name" value="PROTEIN_KINASE_ST"/>
    <property type="match status" value="2"/>
</dbReference>
<dbReference type="GO" id="GO:0005524">
    <property type="term" value="F:ATP binding"/>
    <property type="evidence" value="ECO:0007669"/>
    <property type="project" value="UniProtKB-KW"/>
</dbReference>
<dbReference type="PROSITE" id="PS50011">
    <property type="entry name" value="PROTEIN_KINASE_DOM"/>
    <property type="match status" value="2"/>
</dbReference>
<comment type="caution">
    <text evidence="5">The sequence shown here is derived from an EMBL/GenBank/DDBJ whole genome shotgun (WGS) entry which is preliminary data.</text>
</comment>
<keyword evidence="2" id="KW-0067">ATP-binding</keyword>
<feature type="domain" description="Protein kinase" evidence="4">
    <location>
        <begin position="372"/>
        <end position="631"/>
    </location>
</feature>
<keyword evidence="1" id="KW-0547">Nucleotide-binding</keyword>
<dbReference type="InterPro" id="IPR000719">
    <property type="entry name" value="Prot_kinase_dom"/>
</dbReference>
<dbReference type="SUPFAM" id="SSF56112">
    <property type="entry name" value="Protein kinase-like (PK-like)"/>
    <property type="match status" value="2"/>
</dbReference>
<accession>A0AAD2FII4</accession>
<name>A0AAD2FII4_9STRA</name>
<keyword evidence="6" id="KW-1185">Reference proteome</keyword>
<evidence type="ECO:0000313" key="5">
    <source>
        <dbReference type="EMBL" id="CAJ1943006.1"/>
    </source>
</evidence>
<dbReference type="AlphaFoldDB" id="A0AAD2FII4"/>
<dbReference type="FunFam" id="1.10.510.10:FF:000571">
    <property type="entry name" value="Maternal embryonic leucine zipper kinase"/>
    <property type="match status" value="1"/>
</dbReference>
<proteinExistence type="predicted"/>
<dbReference type="InterPro" id="IPR011009">
    <property type="entry name" value="Kinase-like_dom_sf"/>
</dbReference>
<dbReference type="Gene3D" id="3.30.200.20">
    <property type="entry name" value="Phosphorylase Kinase, domain 1"/>
    <property type="match status" value="1"/>
</dbReference>
<evidence type="ECO:0000256" key="2">
    <source>
        <dbReference type="ARBA" id="ARBA00022840"/>
    </source>
</evidence>
<dbReference type="Pfam" id="PF00069">
    <property type="entry name" value="Pkinase"/>
    <property type="match status" value="2"/>
</dbReference>
<evidence type="ECO:0000259" key="4">
    <source>
        <dbReference type="PROSITE" id="PS50011"/>
    </source>
</evidence>